<dbReference type="Proteomes" id="UP000334340">
    <property type="component" value="Unassembled WGS sequence"/>
</dbReference>
<keyword evidence="3" id="KW-0670">Pyruvate</keyword>
<evidence type="ECO:0000313" key="4">
    <source>
        <dbReference type="Proteomes" id="UP000334340"/>
    </source>
</evidence>
<reference evidence="3 4" key="1">
    <citation type="submission" date="2019-07" db="EMBL/GenBank/DDBJ databases">
        <authorList>
            <person name="Cremers G."/>
        </authorList>
    </citation>
    <scope>NUCLEOTIDE SEQUENCE [LARGE SCALE GENOMIC DNA]</scope>
</reference>
<dbReference type="InterPro" id="IPR013815">
    <property type="entry name" value="ATP_grasp_subdomain_1"/>
</dbReference>
<dbReference type="Gene3D" id="3.50.30.10">
    <property type="entry name" value="Phosphohistidine domain"/>
    <property type="match status" value="1"/>
</dbReference>
<dbReference type="SUPFAM" id="SSF56059">
    <property type="entry name" value="Glutathione synthetase ATP-binding domain-like"/>
    <property type="match status" value="1"/>
</dbReference>
<sequence>MTKTVRIIDLQDIREGDLAHVGRKALHLGLMMRAGFRVPRGFVVPTDACHAASQSSGEAIELGEQLQTAIVAAYRARGFQRVAVRSSAILEDLHHASFAGIYTTRINVASDAELLDAIVECLRSAKAPRTALYRQYADLDENGNGPAMAVIVQEMVDAEVSGVIYTLNPVTLSRDECVINSVFGLGEPLVSGRVSGDTFRVDREGRMLETRIAERRPSLTSAQLRGLVNIGIALETLFDHPQDIEFAIAGRRMHVLQTRPISTGNDSLKHKAVQYRQKEIDRLRRRIAELRRKGKLNGGEAVYSDGNIAEILPTPTPMSFGIFTSIFSDEGGIQYGRRRLGYTVGDETSEGLFELICGHPYFNLELDAKTFQFGVPLDIAAYLNRVKAEPHLANYPELGLYRQDLTLDEAVRRFGPDAGRTHYRRFVEFLRGMMEWGDTYHTQFVDTIEPEFQRYLARERPGDPTGLSCEEIVAKVGDSIDHLKRYTAVHFVITARLGFFFTERVKQQLLNWCGREADGLIERLLHGLQPSKIGQGGIDLSRLAQRQISHGEFLATYGHLAPNELEIAMPRMTDDPESLGRLLGKAANTDYRPAAEPHQQAERKARTEAEVRSRLAQCGASELDILALFVELAHAGRYLPLRETIKYYLAAEYALIRRALMVLSRKLALEPGEIFYLLPSELPELLSDLTAAREKMRSRCEERKIALLFSKRKWMPRVIFESSLEEIGRPPRLEAAQEYQAVPVSSGEAVGTIRIVDPDRLDLLTNGNGVHAYDVIVVPAVNLGMFIHLRGAAGVVMETGGILAHGACLARESGVPAVILEHASLLLPDKSRVRIDGSHGKVSLLKDPASPEELHIPR</sequence>
<keyword evidence="3" id="KW-0808">Transferase</keyword>
<dbReference type="EC" id="2.7.9.2" evidence="3"/>
<evidence type="ECO:0000259" key="2">
    <source>
        <dbReference type="Pfam" id="PF01326"/>
    </source>
</evidence>
<dbReference type="InterPro" id="IPR036637">
    <property type="entry name" value="Phosphohistidine_dom_sf"/>
</dbReference>
<proteinExistence type="predicted"/>
<dbReference type="GO" id="GO:0005524">
    <property type="term" value="F:ATP binding"/>
    <property type="evidence" value="ECO:0007669"/>
    <property type="project" value="InterPro"/>
</dbReference>
<organism evidence="3 4">
    <name type="scientific">Candidatus Methylomirabilis lanthanidiphila</name>
    <dbReference type="NCBI Taxonomy" id="2211376"/>
    <lineage>
        <taxon>Bacteria</taxon>
        <taxon>Candidatus Methylomirabilota</taxon>
        <taxon>Candidatus Methylomirabilia</taxon>
        <taxon>Candidatus Methylomirabilales</taxon>
        <taxon>Candidatus Methylomirabilaceae</taxon>
        <taxon>Candidatus Methylomirabilis</taxon>
    </lineage>
</organism>
<keyword evidence="4" id="KW-1185">Reference proteome</keyword>
<evidence type="ECO:0000259" key="1">
    <source>
        <dbReference type="Pfam" id="PF00391"/>
    </source>
</evidence>
<dbReference type="PANTHER" id="PTHR43615:SF1">
    <property type="entry name" value="PPDK_N DOMAIN-CONTAINING PROTEIN"/>
    <property type="match status" value="1"/>
</dbReference>
<dbReference type="InterPro" id="IPR051549">
    <property type="entry name" value="PEP_Utilizing_Enz"/>
</dbReference>
<dbReference type="Pfam" id="PF00391">
    <property type="entry name" value="PEP-utilizers"/>
    <property type="match status" value="1"/>
</dbReference>
<accession>A0A564ZKM3</accession>
<dbReference type="Gene3D" id="3.30.470.20">
    <property type="entry name" value="ATP-grasp fold, B domain"/>
    <property type="match status" value="2"/>
</dbReference>
<evidence type="ECO:0000313" key="3">
    <source>
        <dbReference type="EMBL" id="VUZ85879.1"/>
    </source>
</evidence>
<dbReference type="Gene3D" id="3.30.1490.20">
    <property type="entry name" value="ATP-grasp fold, A domain"/>
    <property type="match status" value="1"/>
</dbReference>
<dbReference type="InterPro" id="IPR008279">
    <property type="entry name" value="PEP-util_enz_mobile_dom"/>
</dbReference>
<dbReference type="SUPFAM" id="SSF52009">
    <property type="entry name" value="Phosphohistidine domain"/>
    <property type="match status" value="1"/>
</dbReference>
<dbReference type="AlphaFoldDB" id="A0A564ZKM3"/>
<dbReference type="InterPro" id="IPR002192">
    <property type="entry name" value="PPDK_AMP/ATP-bd"/>
</dbReference>
<dbReference type="PANTHER" id="PTHR43615">
    <property type="entry name" value="PHOSPHOENOLPYRUVATE SYNTHASE-RELATED"/>
    <property type="match status" value="1"/>
</dbReference>
<feature type="domain" description="Pyruvate phosphate dikinase AMP/ATP-binding" evidence="2">
    <location>
        <begin position="61"/>
        <end position="275"/>
    </location>
</feature>
<protein>
    <submittedName>
        <fullName evidence="3">Phosphoenolpyruvate synthase</fullName>
        <ecNumber evidence="3">2.7.9.2</ecNumber>
    </submittedName>
</protein>
<feature type="domain" description="PEP-utilising enzyme mobile" evidence="1">
    <location>
        <begin position="774"/>
        <end position="840"/>
    </location>
</feature>
<gene>
    <name evidence="3" type="primary">ppsA</name>
    <name evidence="3" type="ORF">MELA_02266</name>
</gene>
<name>A0A564ZKM3_9BACT</name>
<dbReference type="GO" id="GO:0008986">
    <property type="term" value="F:pyruvate, water dikinase activity"/>
    <property type="evidence" value="ECO:0007669"/>
    <property type="project" value="UniProtKB-EC"/>
</dbReference>
<dbReference type="Pfam" id="PF01326">
    <property type="entry name" value="PPDK_N"/>
    <property type="match status" value="1"/>
</dbReference>
<dbReference type="EMBL" id="CABIKM010000036">
    <property type="protein sequence ID" value="VUZ85879.1"/>
    <property type="molecule type" value="Genomic_DNA"/>
</dbReference>